<dbReference type="EMBL" id="MLJW01001629">
    <property type="protein sequence ID" value="OIQ77383.1"/>
    <property type="molecule type" value="Genomic_DNA"/>
</dbReference>
<comment type="caution">
    <text evidence="1">The sequence shown here is derived from an EMBL/GenBank/DDBJ whole genome shotgun (WGS) entry which is preliminary data.</text>
</comment>
<reference evidence="1" key="1">
    <citation type="submission" date="2016-10" db="EMBL/GenBank/DDBJ databases">
        <title>Sequence of Gallionella enrichment culture.</title>
        <authorList>
            <person name="Poehlein A."/>
            <person name="Muehling M."/>
            <person name="Daniel R."/>
        </authorList>
    </citation>
    <scope>NUCLEOTIDE SEQUENCE</scope>
</reference>
<organism evidence="1">
    <name type="scientific">mine drainage metagenome</name>
    <dbReference type="NCBI Taxonomy" id="410659"/>
    <lineage>
        <taxon>unclassified sequences</taxon>
        <taxon>metagenomes</taxon>
        <taxon>ecological metagenomes</taxon>
    </lineage>
</organism>
<name>A0A1J5QBP0_9ZZZZ</name>
<proteinExistence type="predicted"/>
<sequence>MLNRIRSLTRMRSGGLATAGMVLAAAAALFAAPESAQAVPSYARQTGLACEACHTVFPELTPFGRQFKLNAYTLTTKPAVSDEDQSKGTNLSLADMPPLSVMIQADTSWSNNNRATGGQGNETQFPQQLSLFYAGKISDHLGAQMQLTFQQASGTFGIDNSEIRFADQAVNNKLVYGLTLNDAVTMSDLWNSTTIWAAGAGAFGPGVSDTGIPATFIEGLSAGHATGAGGFVDWNGNGTDSVYLESDLYRTSNFGTQTAPSTAVTGNSINGVAPYWRAAYEHDWGHQNFEIGTFGMYGRYSQNGVAVDGIDNDFLDTALDAQYQFIGEHNIFSLAGNLIHENQTINNNLVLANNYNKSSVDMNHLRLTGSYFYDRKYGGSIAFNHLNGDTNVGSSANTQYEVFELDYMPWLNTKLLAQYTLYNWVNAQNYNYNGAGTQVNDGNTFMLGLWTAF</sequence>
<evidence type="ECO:0000313" key="1">
    <source>
        <dbReference type="EMBL" id="OIQ77383.1"/>
    </source>
</evidence>
<gene>
    <name evidence="1" type="ORF">GALL_409240</name>
</gene>
<dbReference type="AlphaFoldDB" id="A0A1J5QBP0"/>
<protein>
    <recommendedName>
        <fullName evidence="2">Cytochrome C</fullName>
    </recommendedName>
</protein>
<accession>A0A1J5QBP0</accession>
<evidence type="ECO:0008006" key="2">
    <source>
        <dbReference type="Google" id="ProtNLM"/>
    </source>
</evidence>